<gene>
    <name evidence="1" type="ORF">I4F81_007220</name>
</gene>
<dbReference type="EMBL" id="CM020619">
    <property type="protein sequence ID" value="KAK1864676.1"/>
    <property type="molecule type" value="Genomic_DNA"/>
</dbReference>
<protein>
    <submittedName>
        <fullName evidence="1">Uncharacterized protein</fullName>
    </submittedName>
</protein>
<evidence type="ECO:0000313" key="1">
    <source>
        <dbReference type="EMBL" id="KAK1864676.1"/>
    </source>
</evidence>
<comment type="caution">
    <text evidence="1">The sequence shown here is derived from an EMBL/GenBank/DDBJ whole genome shotgun (WGS) entry which is preliminary data.</text>
</comment>
<name>A0ACC3C304_PYRYE</name>
<accession>A0ACC3C304</accession>
<dbReference type="Proteomes" id="UP000798662">
    <property type="component" value="Chromosome 2"/>
</dbReference>
<sequence>MPLAALASASNGAVIIAHGPTCGSASVLWLSGEAASAAAASAAAFAAPPPSAVRVTGAVALPGLDSTTPLVGAAFSADASTVAAVGDAKTVWLWHLAGGGGAPPRRRCLRPSGCCPSACLPRPLRPPPSSWRTARATSLACPCHRCRHRPPTTAPAAAAAGTTRRRRRCTPATWSSPQRTRLIRNPTTRRPPRLAATAVAAAAPRQAMARRQPGPP</sequence>
<evidence type="ECO:0000313" key="2">
    <source>
        <dbReference type="Proteomes" id="UP000798662"/>
    </source>
</evidence>
<reference evidence="1" key="1">
    <citation type="submission" date="2019-11" db="EMBL/GenBank/DDBJ databases">
        <title>Nori genome reveals adaptations in red seaweeds to the harsh intertidal environment.</title>
        <authorList>
            <person name="Wang D."/>
            <person name="Mao Y."/>
        </authorList>
    </citation>
    <scope>NUCLEOTIDE SEQUENCE</scope>
    <source>
        <tissue evidence="1">Gametophyte</tissue>
    </source>
</reference>
<organism evidence="1 2">
    <name type="scientific">Pyropia yezoensis</name>
    <name type="common">Susabi-nori</name>
    <name type="synonym">Porphyra yezoensis</name>
    <dbReference type="NCBI Taxonomy" id="2788"/>
    <lineage>
        <taxon>Eukaryota</taxon>
        <taxon>Rhodophyta</taxon>
        <taxon>Bangiophyceae</taxon>
        <taxon>Bangiales</taxon>
        <taxon>Bangiaceae</taxon>
        <taxon>Pyropia</taxon>
    </lineage>
</organism>
<keyword evidence="2" id="KW-1185">Reference proteome</keyword>
<proteinExistence type="predicted"/>